<evidence type="ECO:0000313" key="3">
    <source>
        <dbReference type="EMBL" id="GHO60147.1"/>
    </source>
</evidence>
<organism evidence="3 4">
    <name type="scientific">Ktedonobacter robiniae</name>
    <dbReference type="NCBI Taxonomy" id="2778365"/>
    <lineage>
        <taxon>Bacteria</taxon>
        <taxon>Bacillati</taxon>
        <taxon>Chloroflexota</taxon>
        <taxon>Ktedonobacteria</taxon>
        <taxon>Ktedonobacterales</taxon>
        <taxon>Ktedonobacteraceae</taxon>
        <taxon>Ktedonobacter</taxon>
    </lineage>
</organism>
<name>A0ABQ3V6D3_9CHLR</name>
<dbReference type="InterPro" id="IPR006645">
    <property type="entry name" value="NGN-like_dom"/>
</dbReference>
<gene>
    <name evidence="3" type="ORF">KSB_86220</name>
</gene>
<evidence type="ECO:0000313" key="4">
    <source>
        <dbReference type="Proteomes" id="UP000654345"/>
    </source>
</evidence>
<comment type="caution">
    <text evidence="3">The sequence shown here is derived from an EMBL/GenBank/DDBJ whole genome shotgun (WGS) entry which is preliminary data.</text>
</comment>
<sequence>MYFVMSEFCEAPQSSTAWYLVHCKSRKEHYAAYIINTCLGLDFFVPTCEIRSRGVVRNVPFFPSYFFVMMDLQKTPVSKINSSPGVLRLVEFGGEPQAVPESIISGIRERLQHIDMADLQKFHPGDVVRMKKNESWRDLEMIFLGSSSPNHRVYVLLELLGRLNKVEVNIEALEKCHEVQKRQHIRFTRGKGRKIKNAVS</sequence>
<proteinExistence type="predicted"/>
<dbReference type="EMBL" id="BNJG01000004">
    <property type="protein sequence ID" value="GHO60147.1"/>
    <property type="molecule type" value="Genomic_DNA"/>
</dbReference>
<evidence type="ECO:0000259" key="2">
    <source>
        <dbReference type="SMART" id="SM00738"/>
    </source>
</evidence>
<keyword evidence="4" id="KW-1185">Reference proteome</keyword>
<dbReference type="SUPFAM" id="SSF82679">
    <property type="entry name" value="N-utilization substance G protein NusG, N-terminal domain"/>
    <property type="match status" value="1"/>
</dbReference>
<dbReference type="Proteomes" id="UP000654345">
    <property type="component" value="Unassembled WGS sequence"/>
</dbReference>
<accession>A0ABQ3V6D3</accession>
<evidence type="ECO:0000256" key="1">
    <source>
        <dbReference type="ARBA" id="ARBA00023163"/>
    </source>
</evidence>
<keyword evidence="1" id="KW-0804">Transcription</keyword>
<dbReference type="RefSeq" id="WP_307811814.1">
    <property type="nucleotide sequence ID" value="NZ_BNJG01000004.1"/>
</dbReference>
<dbReference type="SMART" id="SM00738">
    <property type="entry name" value="NGN"/>
    <property type="match status" value="1"/>
</dbReference>
<dbReference type="Gene3D" id="3.30.70.940">
    <property type="entry name" value="NusG, N-terminal domain"/>
    <property type="match status" value="1"/>
</dbReference>
<protein>
    <recommendedName>
        <fullName evidence="2">NusG-like N-terminal domain-containing protein</fullName>
    </recommendedName>
</protein>
<reference evidence="3 4" key="1">
    <citation type="journal article" date="2021" name="Int. J. Syst. Evol. Microbiol.">
        <title>Reticulibacter mediterranei gen. nov., sp. nov., within the new family Reticulibacteraceae fam. nov., and Ktedonospora formicarum gen. nov., sp. nov., Ktedonobacter robiniae sp. nov., Dictyobacter formicarum sp. nov. and Dictyobacter arantiisoli sp. nov., belonging to the class Ktedonobacteria.</title>
        <authorList>
            <person name="Yabe S."/>
            <person name="Zheng Y."/>
            <person name="Wang C.M."/>
            <person name="Sakai Y."/>
            <person name="Abe K."/>
            <person name="Yokota A."/>
            <person name="Donadio S."/>
            <person name="Cavaletti L."/>
            <person name="Monciardini P."/>
        </authorList>
    </citation>
    <scope>NUCLEOTIDE SEQUENCE [LARGE SCALE GENOMIC DNA]</scope>
    <source>
        <strain evidence="3 4">SOSP1-30</strain>
    </source>
</reference>
<dbReference type="Pfam" id="PF02357">
    <property type="entry name" value="NusG"/>
    <property type="match status" value="1"/>
</dbReference>
<dbReference type="InterPro" id="IPR036735">
    <property type="entry name" value="NGN_dom_sf"/>
</dbReference>
<feature type="domain" description="NusG-like N-terminal" evidence="2">
    <location>
        <begin position="15"/>
        <end position="111"/>
    </location>
</feature>